<proteinExistence type="predicted"/>
<dbReference type="InterPro" id="IPR004676">
    <property type="entry name" value="Cd-R_transporter"/>
</dbReference>
<reference evidence="2 3" key="1">
    <citation type="submission" date="2023-12" db="EMBL/GenBank/DDBJ databases">
        <title>Baltic Sea Cyanobacteria.</title>
        <authorList>
            <person name="Delbaje E."/>
            <person name="Fewer D.P."/>
            <person name="Shishido T.K."/>
        </authorList>
    </citation>
    <scope>NUCLEOTIDE SEQUENCE [LARGE SCALE GENOMIC DNA]</scope>
    <source>
        <strain evidence="2 3">UHCC 0370</strain>
    </source>
</reference>
<keyword evidence="3" id="KW-1185">Reference proteome</keyword>
<keyword evidence="1" id="KW-0812">Transmembrane</keyword>
<keyword evidence="1" id="KW-0472">Membrane</keyword>
<evidence type="ECO:0000313" key="2">
    <source>
        <dbReference type="EMBL" id="MEA5478324.1"/>
    </source>
</evidence>
<dbReference type="RefSeq" id="WP_323261839.1">
    <property type="nucleotide sequence ID" value="NZ_JAYGIE010000073.1"/>
</dbReference>
<protein>
    <submittedName>
        <fullName evidence="2">Cadmium resistance transporter</fullName>
    </submittedName>
</protein>
<feature type="transmembrane region" description="Helical" evidence="1">
    <location>
        <begin position="87"/>
        <end position="111"/>
    </location>
</feature>
<dbReference type="EMBL" id="JAYGIE010000073">
    <property type="protein sequence ID" value="MEA5478324.1"/>
    <property type="molecule type" value="Genomic_DNA"/>
</dbReference>
<comment type="caution">
    <text evidence="2">The sequence shown here is derived from an EMBL/GenBank/DDBJ whole genome shotgun (WGS) entry which is preliminary data.</text>
</comment>
<sequence>MLAATVSDKPLISPQTTLISREYEEECGISIFAILLLTISLRKNMEWIIGNVAIAITAFTATNIDDILILTIFFAQVEEKFRPHHILIGQYLGFGLILLASLPAYLGGLIIDPKWIGLLGLLPIAIGLKDLFQKQEEVTVQTCTIPEQRKSTLIAPQTYHVAAVTFANGGDNIGVYIPLFASSNAATLSITIATFLILISVWCYAAKSIGSHPAIVKFLAQYSDAIVPFVLIALGIYILCESKTYQLFSFVKS</sequence>
<evidence type="ECO:0000256" key="1">
    <source>
        <dbReference type="SAM" id="Phobius"/>
    </source>
</evidence>
<feature type="transmembrane region" description="Helical" evidence="1">
    <location>
        <begin position="218"/>
        <end position="239"/>
    </location>
</feature>
<keyword evidence="1" id="KW-1133">Transmembrane helix</keyword>
<accession>A0ABU5TJJ8</accession>
<name>A0ABU5TJJ8_9CYAN</name>
<dbReference type="Proteomes" id="UP001301388">
    <property type="component" value="Unassembled WGS sequence"/>
</dbReference>
<dbReference type="Pfam" id="PF03596">
    <property type="entry name" value="Cad"/>
    <property type="match status" value="1"/>
</dbReference>
<evidence type="ECO:0000313" key="3">
    <source>
        <dbReference type="Proteomes" id="UP001301388"/>
    </source>
</evidence>
<organism evidence="2 3">
    <name type="scientific">Pseudanabaena galeata UHCC 0370</name>
    <dbReference type="NCBI Taxonomy" id="3110310"/>
    <lineage>
        <taxon>Bacteria</taxon>
        <taxon>Bacillati</taxon>
        <taxon>Cyanobacteriota</taxon>
        <taxon>Cyanophyceae</taxon>
        <taxon>Pseudanabaenales</taxon>
        <taxon>Pseudanabaenaceae</taxon>
        <taxon>Pseudanabaena</taxon>
    </lineage>
</organism>
<feature type="transmembrane region" description="Helical" evidence="1">
    <location>
        <begin position="185"/>
        <end position="206"/>
    </location>
</feature>
<feature type="transmembrane region" description="Helical" evidence="1">
    <location>
        <begin position="47"/>
        <end position="75"/>
    </location>
</feature>
<gene>
    <name evidence="2" type="ORF">VB774_11915</name>
</gene>